<dbReference type="Gene3D" id="3.40.50.620">
    <property type="entry name" value="HUPs"/>
    <property type="match status" value="1"/>
</dbReference>
<keyword evidence="9" id="KW-1185">Reference proteome</keyword>
<dbReference type="PANTHER" id="PTHR43033:SF1">
    <property type="entry name" value="TRNA(ILE)-LYSIDINE SYNTHASE-RELATED"/>
    <property type="match status" value="1"/>
</dbReference>
<keyword evidence="3" id="KW-0819">tRNA processing</keyword>
<dbReference type="InterPro" id="IPR011063">
    <property type="entry name" value="TilS/TtcA_N"/>
</dbReference>
<name>A0ABQ9P3I5_9PEZI</name>
<keyword evidence="4" id="KW-0547">Nucleotide-binding</keyword>
<keyword evidence="5" id="KW-0067">ATP-binding</keyword>
<dbReference type="SUPFAM" id="SSF52402">
    <property type="entry name" value="Adenine nucleotide alpha hydrolases-like"/>
    <property type="match status" value="1"/>
</dbReference>
<evidence type="ECO:0000256" key="4">
    <source>
        <dbReference type="ARBA" id="ARBA00022741"/>
    </source>
</evidence>
<evidence type="ECO:0000313" key="9">
    <source>
        <dbReference type="Proteomes" id="UP001172684"/>
    </source>
</evidence>
<evidence type="ECO:0000256" key="6">
    <source>
        <dbReference type="ARBA" id="ARBA00048539"/>
    </source>
</evidence>
<evidence type="ECO:0000256" key="1">
    <source>
        <dbReference type="ARBA" id="ARBA00013267"/>
    </source>
</evidence>
<keyword evidence="2" id="KW-0436">Ligase</keyword>
<accession>A0ABQ9P3I5</accession>
<dbReference type="EC" id="6.3.4.19" evidence="1"/>
<comment type="catalytic activity">
    <reaction evidence="6">
        <text>cytidine(34) in tRNA(Ile2) + L-lysine + ATP = lysidine(34) in tRNA(Ile2) + AMP + diphosphate + H(+)</text>
        <dbReference type="Rhea" id="RHEA:43744"/>
        <dbReference type="Rhea" id="RHEA-COMP:10625"/>
        <dbReference type="Rhea" id="RHEA-COMP:10670"/>
        <dbReference type="ChEBI" id="CHEBI:15378"/>
        <dbReference type="ChEBI" id="CHEBI:30616"/>
        <dbReference type="ChEBI" id="CHEBI:32551"/>
        <dbReference type="ChEBI" id="CHEBI:33019"/>
        <dbReference type="ChEBI" id="CHEBI:82748"/>
        <dbReference type="ChEBI" id="CHEBI:83665"/>
        <dbReference type="ChEBI" id="CHEBI:456215"/>
        <dbReference type="EC" id="6.3.4.19"/>
    </reaction>
</comment>
<dbReference type="EMBL" id="JAPDRL010000012">
    <property type="protein sequence ID" value="KAJ9667418.1"/>
    <property type="molecule type" value="Genomic_DNA"/>
</dbReference>
<dbReference type="PANTHER" id="PTHR43033">
    <property type="entry name" value="TRNA(ILE)-LYSIDINE SYNTHASE-RELATED"/>
    <property type="match status" value="1"/>
</dbReference>
<evidence type="ECO:0000256" key="2">
    <source>
        <dbReference type="ARBA" id="ARBA00022598"/>
    </source>
</evidence>
<dbReference type="Pfam" id="PF01171">
    <property type="entry name" value="ATP_bind_3"/>
    <property type="match status" value="1"/>
</dbReference>
<protein>
    <recommendedName>
        <fullName evidence="1">tRNA(Ile)-lysidine synthetase</fullName>
        <ecNumber evidence="1">6.3.4.19</ecNumber>
    </recommendedName>
</protein>
<evidence type="ECO:0000256" key="3">
    <source>
        <dbReference type="ARBA" id="ARBA00022694"/>
    </source>
</evidence>
<sequence>MALAFLCSRLNREEAGILKPTAFVVDHKLRRGSTTEADGVVQQLQKLGIPALRLDLEWPQGVNPLELPNLETEARKLRFRALGAACRQQKLKALLLAHHRDDQAETVLTRLFAGRAGTGLRGIRPIADIPECYGMHRVYRSGQSISVPEHFLPKTTWLQAASLRMESGGIKVKRPLGSFSKDRLIATCAHWEVPWVEDESNSDRTLTVRNAVRHVFKSHRLPVALTKTSICSLSDRVAARVVARQTLADKLFEECQLEVNTRSGTVAVRFPERVSELSGHSKGLTIAAMLVRRAVELVSPEPEVSLQQLELPVLQIFPDLFREDSHPAGNKSLQRFTAAGVMFSHRYRSWKGHAPGEWWLLSRQMPNRGLAFPAVKVDPSLPRRHQPFRLFDGRFWIRIRSPSTRPLTVRMSGPEELGKFLQSLGSTVANRLSAVLRKEAPGGIRYTLPMLVAENEDGSIEPVALPTLGFKVDGPQADREWASLAWDFRYRKMHLPHPPEADGSMENKSVFTSSLDIERTAQHHMQHL</sequence>
<proteinExistence type="predicted"/>
<evidence type="ECO:0000259" key="7">
    <source>
        <dbReference type="Pfam" id="PF01171"/>
    </source>
</evidence>
<dbReference type="InterPro" id="IPR014729">
    <property type="entry name" value="Rossmann-like_a/b/a_fold"/>
</dbReference>
<dbReference type="Proteomes" id="UP001172684">
    <property type="component" value="Unassembled WGS sequence"/>
</dbReference>
<reference evidence="8" key="1">
    <citation type="submission" date="2022-10" db="EMBL/GenBank/DDBJ databases">
        <title>Culturing micro-colonial fungi from biological soil crusts in the Mojave desert and describing Neophaeococcomyces mojavensis, and introducing the new genera and species Taxawa tesnikishii.</title>
        <authorList>
            <person name="Kurbessoian T."/>
            <person name="Stajich J.E."/>
        </authorList>
    </citation>
    <scope>NUCLEOTIDE SEQUENCE</scope>
    <source>
        <strain evidence="8">TK_1</strain>
    </source>
</reference>
<evidence type="ECO:0000256" key="5">
    <source>
        <dbReference type="ARBA" id="ARBA00022840"/>
    </source>
</evidence>
<dbReference type="CDD" id="cd01992">
    <property type="entry name" value="TilS_N"/>
    <property type="match status" value="1"/>
</dbReference>
<gene>
    <name evidence="8" type="ORF">H2201_002286</name>
</gene>
<comment type="caution">
    <text evidence="8">The sequence shown here is derived from an EMBL/GenBank/DDBJ whole genome shotgun (WGS) entry which is preliminary data.</text>
</comment>
<dbReference type="InterPro" id="IPR012795">
    <property type="entry name" value="tRNA_Ile_lys_synt_N"/>
</dbReference>
<evidence type="ECO:0000313" key="8">
    <source>
        <dbReference type="EMBL" id="KAJ9667418.1"/>
    </source>
</evidence>
<organism evidence="8 9">
    <name type="scientific">Coniosporium apollinis</name>
    <dbReference type="NCBI Taxonomy" id="61459"/>
    <lineage>
        <taxon>Eukaryota</taxon>
        <taxon>Fungi</taxon>
        <taxon>Dikarya</taxon>
        <taxon>Ascomycota</taxon>
        <taxon>Pezizomycotina</taxon>
        <taxon>Dothideomycetes</taxon>
        <taxon>Dothideomycetes incertae sedis</taxon>
        <taxon>Coniosporium</taxon>
    </lineage>
</organism>
<feature type="domain" description="tRNA(Ile)-lysidine/2-thiocytidine synthase N-terminal" evidence="7">
    <location>
        <begin position="2"/>
        <end position="214"/>
    </location>
</feature>
<dbReference type="InterPro" id="IPR012094">
    <property type="entry name" value="tRNA_Ile_lys_synt"/>
</dbReference>